<sequence length="67" mass="7126">MGEHNLLGPGFVGPLLNIHTGDAFYFPNFRPSGGAQVPAVPSLPYPRRDGFGTIAGWAGAEPFPQPY</sequence>
<proteinExistence type="inferred from homology"/>
<evidence type="ECO:0000256" key="6">
    <source>
        <dbReference type="ARBA" id="ARBA00023163"/>
    </source>
</evidence>
<accession>A0A7L2CHD5</accession>
<name>A0A7L2CHD5_9PASS</name>
<keyword evidence="5" id="KW-0805">Transcription regulation</keyword>
<gene>
    <name evidence="7" type="primary">Hoxc12_1</name>
    <name evidence="7" type="ORF">ALACHE_R01349</name>
</gene>
<reference evidence="7 8" key="1">
    <citation type="submission" date="2019-09" db="EMBL/GenBank/DDBJ databases">
        <title>Bird 10,000 Genomes (B10K) Project - Family phase.</title>
        <authorList>
            <person name="Zhang G."/>
        </authorList>
    </citation>
    <scope>NUCLEOTIDE SEQUENCE [LARGE SCALE GENOMIC DNA]</scope>
    <source>
        <strain evidence="7">B10K-DU-001-15</strain>
        <tissue evidence="7">Muscle</tissue>
    </source>
</reference>
<keyword evidence="8" id="KW-1185">Reference proteome</keyword>
<keyword evidence="6" id="KW-0804">Transcription</keyword>
<feature type="non-terminal residue" evidence="7">
    <location>
        <position position="67"/>
    </location>
</feature>
<protein>
    <submittedName>
        <fullName evidence="7">HXC12 protein</fullName>
    </submittedName>
</protein>
<dbReference type="Proteomes" id="UP000571582">
    <property type="component" value="Unassembled WGS sequence"/>
</dbReference>
<dbReference type="GO" id="GO:0005634">
    <property type="term" value="C:nucleus"/>
    <property type="evidence" value="ECO:0007669"/>
    <property type="project" value="UniProtKB-SubCell"/>
</dbReference>
<comment type="similarity">
    <text evidence="3">Belongs to the Abd-B homeobox family.</text>
</comment>
<keyword evidence="4" id="KW-0217">Developmental protein</keyword>
<organism evidence="7 8">
    <name type="scientific">Alaudala cheleensis</name>
    <name type="common">Asian short-toed lark</name>
    <dbReference type="NCBI Taxonomy" id="670337"/>
    <lineage>
        <taxon>Eukaryota</taxon>
        <taxon>Metazoa</taxon>
        <taxon>Chordata</taxon>
        <taxon>Craniata</taxon>
        <taxon>Vertebrata</taxon>
        <taxon>Euteleostomi</taxon>
        <taxon>Archelosauria</taxon>
        <taxon>Archosauria</taxon>
        <taxon>Dinosauria</taxon>
        <taxon>Saurischia</taxon>
        <taxon>Theropoda</taxon>
        <taxon>Coelurosauria</taxon>
        <taxon>Aves</taxon>
        <taxon>Neognathae</taxon>
        <taxon>Neoaves</taxon>
        <taxon>Telluraves</taxon>
        <taxon>Australaves</taxon>
        <taxon>Passeriformes</taxon>
        <taxon>Sylvioidea</taxon>
        <taxon>Alaudidae</taxon>
        <taxon>Alaudala</taxon>
    </lineage>
</organism>
<comment type="subcellular location">
    <subcellularLocation>
        <location evidence="2">Nucleus</location>
    </subcellularLocation>
</comment>
<dbReference type="AlphaFoldDB" id="A0A7L2CHD5"/>
<evidence type="ECO:0000256" key="5">
    <source>
        <dbReference type="ARBA" id="ARBA00023015"/>
    </source>
</evidence>
<comment type="caution">
    <text evidence="7">The sequence shown here is derived from an EMBL/GenBank/DDBJ whole genome shotgun (WGS) entry which is preliminary data.</text>
</comment>
<evidence type="ECO:0000256" key="4">
    <source>
        <dbReference type="ARBA" id="ARBA00022473"/>
    </source>
</evidence>
<evidence type="ECO:0000256" key="1">
    <source>
        <dbReference type="ARBA" id="ARBA00003263"/>
    </source>
</evidence>
<dbReference type="PANTHER" id="PTHR46440">
    <property type="entry name" value="HOMEOBOX PROTEIN HOX-D12-RELATED"/>
    <property type="match status" value="1"/>
</dbReference>
<evidence type="ECO:0000256" key="2">
    <source>
        <dbReference type="ARBA" id="ARBA00004123"/>
    </source>
</evidence>
<feature type="non-terminal residue" evidence="7">
    <location>
        <position position="1"/>
    </location>
</feature>
<evidence type="ECO:0000256" key="3">
    <source>
        <dbReference type="ARBA" id="ARBA00006317"/>
    </source>
</evidence>
<comment type="function">
    <text evidence="1">Sequence-specific transcription factor which is part of a developmental regulatory system that provides cells with specific positional identities on the anterior-posterior axis.</text>
</comment>
<evidence type="ECO:0000313" key="7">
    <source>
        <dbReference type="EMBL" id="NXQ37500.1"/>
    </source>
</evidence>
<dbReference type="GO" id="GO:1990837">
    <property type="term" value="F:sequence-specific double-stranded DNA binding"/>
    <property type="evidence" value="ECO:0007669"/>
    <property type="project" value="TreeGrafter"/>
</dbReference>
<dbReference type="EMBL" id="VWYE01057590">
    <property type="protein sequence ID" value="NXQ37500.1"/>
    <property type="molecule type" value="Genomic_DNA"/>
</dbReference>
<dbReference type="PANTHER" id="PTHR46440:SF2">
    <property type="entry name" value="HOMEOBOX PROTEIN HOX-C12"/>
    <property type="match status" value="1"/>
</dbReference>
<evidence type="ECO:0000313" key="8">
    <source>
        <dbReference type="Proteomes" id="UP000571582"/>
    </source>
</evidence>